<dbReference type="HOGENOM" id="CLU_595663_0_0_11"/>
<dbReference type="InterPro" id="IPR025164">
    <property type="entry name" value="Toastrack_DUF4097"/>
</dbReference>
<proteinExistence type="predicted"/>
<dbReference type="PROSITE" id="PS50943">
    <property type="entry name" value="HTH_CROC1"/>
    <property type="match status" value="1"/>
</dbReference>
<feature type="compositionally biased region" description="Low complexity" evidence="2">
    <location>
        <begin position="108"/>
        <end position="127"/>
    </location>
</feature>
<dbReference type="PANTHER" id="PTHR46558">
    <property type="entry name" value="TRACRIPTIONAL REGULATORY PROTEIN-RELATED-RELATED"/>
    <property type="match status" value="1"/>
</dbReference>
<feature type="compositionally biased region" description="Acidic residues" evidence="2">
    <location>
        <begin position="77"/>
        <end position="90"/>
    </location>
</feature>
<evidence type="ECO:0000259" key="4">
    <source>
        <dbReference type="PROSITE" id="PS50943"/>
    </source>
</evidence>
<dbReference type="SMART" id="SM00530">
    <property type="entry name" value="HTH_XRE"/>
    <property type="match status" value="1"/>
</dbReference>
<sequence length="459" mass="46810">MNYEVAERLAELRRAKGLSQEELAHELGLSRQAVSKWERAESSPDTDNLIALAKLYGMTLDELVHGPAEAVGHADSGDDADAPDGADESLAEASETTASPNESLLNQASGSGSANGGSAYAHASSAGDATGPLPYSPTPPVGSATYAETEAHVARKVAIAVVATLAVLGLLVALVTMLANRSSSVADVPSAEVSEAPAGEPTRVETPDQETGGGFVAANEVTSLSIRWVSGGADIVVVRDEETGGNIEFDEVVESGDNAEAMTYTLQNGRLTLLYGQPGAAYNMCNTSCAPKQLTVKIPESCASQLGVFELEAGSGHYVVGEGIVCRELDVDVASGSVRIGSIDADDVELEAASGDLSVGGMFGLLDVDVASGSVAVSCVNEVPSHVDADIASGRFELLLPADRGFTARVEVGSGNVSSEFPGTTSSGGRHESVYAGGDGSVKVDAEVASGELVFGTSD</sequence>
<dbReference type="EMBL" id="CP001684">
    <property type="protein sequence ID" value="ACV21172.1"/>
    <property type="molecule type" value="Genomic_DNA"/>
</dbReference>
<evidence type="ECO:0000313" key="5">
    <source>
        <dbReference type="EMBL" id="ACV21172.1"/>
    </source>
</evidence>
<keyword evidence="6" id="KW-1185">Reference proteome</keyword>
<protein>
    <submittedName>
        <fullName evidence="5">Predicted transcriptional regulator</fullName>
    </submittedName>
</protein>
<accession>C7N0U4</accession>
<dbReference type="KEGG" id="shi:Shel_00980"/>
<feature type="region of interest" description="Disordered" evidence="2">
    <location>
        <begin position="69"/>
        <end position="136"/>
    </location>
</feature>
<keyword evidence="3" id="KW-1133">Transmembrane helix</keyword>
<dbReference type="InterPro" id="IPR001387">
    <property type="entry name" value="Cro/C1-type_HTH"/>
</dbReference>
<dbReference type="PANTHER" id="PTHR46558:SF13">
    <property type="entry name" value="HTH-TYPE TRANSCRIPTIONAL REGULATOR IMMR"/>
    <property type="match status" value="1"/>
</dbReference>
<name>C7N0U4_SLAHD</name>
<feature type="domain" description="HTH cro/C1-type" evidence="4">
    <location>
        <begin position="9"/>
        <end position="63"/>
    </location>
</feature>
<gene>
    <name evidence="5" type="ordered locus">Shel_00980</name>
</gene>
<dbReference type="eggNOG" id="COG1396">
    <property type="taxonomic scope" value="Bacteria"/>
</dbReference>
<feature type="compositionally biased region" description="Polar residues" evidence="2">
    <location>
        <begin position="94"/>
        <end position="107"/>
    </location>
</feature>
<dbReference type="Proteomes" id="UP000002026">
    <property type="component" value="Chromosome"/>
</dbReference>
<evidence type="ECO:0000256" key="3">
    <source>
        <dbReference type="SAM" id="Phobius"/>
    </source>
</evidence>
<dbReference type="Pfam" id="PF13349">
    <property type="entry name" value="DUF4097"/>
    <property type="match status" value="1"/>
</dbReference>
<keyword evidence="3" id="KW-0472">Membrane</keyword>
<dbReference type="GO" id="GO:0003677">
    <property type="term" value="F:DNA binding"/>
    <property type="evidence" value="ECO:0007669"/>
    <property type="project" value="UniProtKB-KW"/>
</dbReference>
<dbReference type="CDD" id="cd00093">
    <property type="entry name" value="HTH_XRE"/>
    <property type="match status" value="1"/>
</dbReference>
<dbReference type="STRING" id="471855.Shel_00980"/>
<dbReference type="RefSeq" id="WP_012797283.1">
    <property type="nucleotide sequence ID" value="NC_013165.1"/>
</dbReference>
<organism evidence="5 6">
    <name type="scientific">Slackia heliotrinireducens (strain ATCC 29202 / DSM 20476 / NCTC 11029 / RHS 1)</name>
    <name type="common">Peptococcus heliotrinreducens</name>
    <dbReference type="NCBI Taxonomy" id="471855"/>
    <lineage>
        <taxon>Bacteria</taxon>
        <taxon>Bacillati</taxon>
        <taxon>Actinomycetota</taxon>
        <taxon>Coriobacteriia</taxon>
        <taxon>Eggerthellales</taxon>
        <taxon>Eggerthellaceae</taxon>
        <taxon>Slackia</taxon>
    </lineage>
</organism>
<evidence type="ECO:0000256" key="1">
    <source>
        <dbReference type="ARBA" id="ARBA00023125"/>
    </source>
</evidence>
<feature type="transmembrane region" description="Helical" evidence="3">
    <location>
        <begin position="157"/>
        <end position="179"/>
    </location>
</feature>
<evidence type="ECO:0000313" key="6">
    <source>
        <dbReference type="Proteomes" id="UP000002026"/>
    </source>
</evidence>
<dbReference type="SUPFAM" id="SSF47413">
    <property type="entry name" value="lambda repressor-like DNA-binding domains"/>
    <property type="match status" value="1"/>
</dbReference>
<dbReference type="AlphaFoldDB" id="C7N0U4"/>
<feature type="region of interest" description="Disordered" evidence="2">
    <location>
        <begin position="186"/>
        <end position="214"/>
    </location>
</feature>
<dbReference type="Gene3D" id="1.10.260.40">
    <property type="entry name" value="lambda repressor-like DNA-binding domains"/>
    <property type="match status" value="1"/>
</dbReference>
<evidence type="ECO:0000256" key="2">
    <source>
        <dbReference type="SAM" id="MobiDB-lite"/>
    </source>
</evidence>
<dbReference type="Pfam" id="PF01381">
    <property type="entry name" value="HTH_3"/>
    <property type="match status" value="1"/>
</dbReference>
<reference evidence="5 6" key="1">
    <citation type="journal article" date="2009" name="Stand. Genomic Sci.">
        <title>Complete genome sequence of Slackia heliotrinireducens type strain (RHS 1).</title>
        <authorList>
            <person name="Pukall R."/>
            <person name="Lapidus A."/>
            <person name="Nolan M."/>
            <person name="Copeland A."/>
            <person name="Glavina Del Rio T."/>
            <person name="Lucas S."/>
            <person name="Chen F."/>
            <person name="Tice H."/>
            <person name="Cheng J.F."/>
            <person name="Chertkov O."/>
            <person name="Bruce D."/>
            <person name="Goodwin L."/>
            <person name="Kuske C."/>
            <person name="Brettin T."/>
            <person name="Detter J.C."/>
            <person name="Han C."/>
            <person name="Pitluck S."/>
            <person name="Pati A."/>
            <person name="Mavrommatis K."/>
            <person name="Ivanova N."/>
            <person name="Ovchinnikova G."/>
            <person name="Chen A."/>
            <person name="Palaniappan K."/>
            <person name="Schneider S."/>
            <person name="Rohde M."/>
            <person name="Chain P."/>
            <person name="D'haeseleer P."/>
            <person name="Goker M."/>
            <person name="Bristow J."/>
            <person name="Eisen J.A."/>
            <person name="Markowitz V."/>
            <person name="Kyrpides N.C."/>
            <person name="Klenk H.P."/>
            <person name="Hugenholtz P."/>
        </authorList>
    </citation>
    <scope>NUCLEOTIDE SEQUENCE [LARGE SCALE GENOMIC DNA]</scope>
    <source>
        <strain evidence="6">ATCC 29202 / DSM 20476 / NCTC 11029 / RHS 1</strain>
    </source>
</reference>
<dbReference type="InterPro" id="IPR010982">
    <property type="entry name" value="Lambda_DNA-bd_dom_sf"/>
</dbReference>
<keyword evidence="3" id="KW-0812">Transmembrane</keyword>
<keyword evidence="1" id="KW-0238">DNA-binding</keyword>